<dbReference type="InterPro" id="IPR019192">
    <property type="entry name" value="Ribosomal_mL40"/>
</dbReference>
<dbReference type="GO" id="GO:0005524">
    <property type="term" value="F:ATP binding"/>
    <property type="evidence" value="ECO:0007669"/>
    <property type="project" value="UniProtKB-UniRule"/>
</dbReference>
<dbReference type="PROSITE" id="PS50011">
    <property type="entry name" value="PROTEIN_KINASE_DOM"/>
    <property type="match status" value="1"/>
</dbReference>
<keyword evidence="5" id="KW-0689">Ribosomal protein</keyword>
<organism evidence="12 13">
    <name type="scientific">Loa loa</name>
    <name type="common">Eye worm</name>
    <name type="synonym">Filaria loa</name>
    <dbReference type="NCBI Taxonomy" id="7209"/>
    <lineage>
        <taxon>Eukaryota</taxon>
        <taxon>Metazoa</taxon>
        <taxon>Ecdysozoa</taxon>
        <taxon>Nematoda</taxon>
        <taxon>Chromadorea</taxon>
        <taxon>Rhabditida</taxon>
        <taxon>Spirurina</taxon>
        <taxon>Spiruromorpha</taxon>
        <taxon>Filarioidea</taxon>
        <taxon>Onchocercidae</taxon>
        <taxon>Loa</taxon>
    </lineage>
</organism>
<protein>
    <recommendedName>
        <fullName evidence="8">Large ribosomal subunit protein mL40</fullName>
    </recommendedName>
</protein>
<dbReference type="InterPro" id="IPR017441">
    <property type="entry name" value="Protein_kinase_ATP_BS"/>
</dbReference>
<dbReference type="GO" id="GO:0004714">
    <property type="term" value="F:transmembrane receptor protein tyrosine kinase activity"/>
    <property type="evidence" value="ECO:0007669"/>
    <property type="project" value="UniProtKB-EC"/>
</dbReference>
<accession>A0A1I7VYJ0</accession>
<dbReference type="Gene3D" id="1.10.510.10">
    <property type="entry name" value="Transferase(Phosphotransferase) domain 1"/>
    <property type="match status" value="1"/>
</dbReference>
<dbReference type="GO" id="GO:1990904">
    <property type="term" value="C:ribonucleoprotein complex"/>
    <property type="evidence" value="ECO:0007669"/>
    <property type="project" value="UniProtKB-KW"/>
</dbReference>
<dbReference type="PRINTS" id="PR00109">
    <property type="entry name" value="TYRKINASE"/>
</dbReference>
<evidence type="ECO:0000256" key="9">
    <source>
        <dbReference type="ARBA" id="ARBA00051243"/>
    </source>
</evidence>
<dbReference type="InterPro" id="IPR020635">
    <property type="entry name" value="Tyr_kinase_cat_dom"/>
</dbReference>
<dbReference type="InterPro" id="IPR050122">
    <property type="entry name" value="RTK"/>
</dbReference>
<dbReference type="SUPFAM" id="SSF56112">
    <property type="entry name" value="Protein kinase-like (PK-like)"/>
    <property type="match status" value="1"/>
</dbReference>
<dbReference type="CDD" id="cd00192">
    <property type="entry name" value="PTKc"/>
    <property type="match status" value="1"/>
</dbReference>
<evidence type="ECO:0000256" key="3">
    <source>
        <dbReference type="ARBA" id="ARBA00009360"/>
    </source>
</evidence>
<proteinExistence type="inferred from homology"/>
<name>A0A1I7VYJ0_LOALO</name>
<evidence type="ECO:0000256" key="5">
    <source>
        <dbReference type="ARBA" id="ARBA00022980"/>
    </source>
</evidence>
<keyword evidence="12" id="KW-1185">Reference proteome</keyword>
<evidence type="ECO:0000313" key="13">
    <source>
        <dbReference type="WBParaSite" id="EN70_769"/>
    </source>
</evidence>
<dbReference type="PROSITE" id="PS00107">
    <property type="entry name" value="PROTEIN_KINASE_ATP"/>
    <property type="match status" value="1"/>
</dbReference>
<dbReference type="GO" id="GO:0005840">
    <property type="term" value="C:ribosome"/>
    <property type="evidence" value="ECO:0007669"/>
    <property type="project" value="UniProtKB-KW"/>
</dbReference>
<dbReference type="GO" id="GO:0005739">
    <property type="term" value="C:mitochondrion"/>
    <property type="evidence" value="ECO:0007669"/>
    <property type="project" value="UniProtKB-SubCell"/>
</dbReference>
<feature type="binding site" evidence="10">
    <location>
        <position position="240"/>
    </location>
    <ligand>
        <name>ATP</name>
        <dbReference type="ChEBI" id="CHEBI:30616"/>
    </ligand>
</feature>
<dbReference type="AlphaFoldDB" id="A0A1I7VYJ0"/>
<reference evidence="12" key="1">
    <citation type="submission" date="2012-04" db="EMBL/GenBank/DDBJ databases">
        <title>The Genome Sequence of Loa loa.</title>
        <authorList>
            <consortium name="The Broad Institute Genome Sequencing Platform"/>
            <consortium name="Broad Institute Genome Sequencing Center for Infectious Disease"/>
            <person name="Nutman T.B."/>
            <person name="Fink D.L."/>
            <person name="Russ C."/>
            <person name="Young S."/>
            <person name="Zeng Q."/>
            <person name="Gargeya S."/>
            <person name="Alvarado L."/>
            <person name="Berlin A."/>
            <person name="Chapman S.B."/>
            <person name="Chen Z."/>
            <person name="Freedman E."/>
            <person name="Gellesch M."/>
            <person name="Goldberg J."/>
            <person name="Griggs A."/>
            <person name="Gujja S."/>
            <person name="Heilman E.R."/>
            <person name="Heiman D."/>
            <person name="Howarth C."/>
            <person name="Mehta T."/>
            <person name="Neiman D."/>
            <person name="Pearson M."/>
            <person name="Roberts A."/>
            <person name="Saif S."/>
            <person name="Shea T."/>
            <person name="Shenoy N."/>
            <person name="Sisk P."/>
            <person name="Stolte C."/>
            <person name="Sykes S."/>
            <person name="White J."/>
            <person name="Yandava C."/>
            <person name="Haas B."/>
            <person name="Henn M.R."/>
            <person name="Nusbaum C."/>
            <person name="Birren B."/>
        </authorList>
    </citation>
    <scope>NUCLEOTIDE SEQUENCE [LARGE SCALE GENOMIC DNA]</scope>
</reference>
<keyword evidence="10" id="KW-0547">Nucleotide-binding</keyword>
<dbReference type="Pfam" id="PF07714">
    <property type="entry name" value="PK_Tyr_Ser-Thr"/>
    <property type="match status" value="1"/>
</dbReference>
<dbReference type="InterPro" id="IPR001245">
    <property type="entry name" value="Ser-Thr/Tyr_kinase_cat_dom"/>
</dbReference>
<dbReference type="GO" id="GO:0007169">
    <property type="term" value="P:cell surface receptor protein tyrosine kinase signaling pathway"/>
    <property type="evidence" value="ECO:0007669"/>
    <property type="project" value="TreeGrafter"/>
</dbReference>
<comment type="subcellular location">
    <subcellularLocation>
        <location evidence="1">Membrane</location>
        <topology evidence="1">Single-pass membrane protein</topology>
    </subcellularLocation>
    <subcellularLocation>
        <location evidence="2">Mitochondrion</location>
    </subcellularLocation>
</comment>
<reference evidence="13" key="2">
    <citation type="submission" date="2016-11" db="UniProtKB">
        <authorList>
            <consortium name="WormBaseParasite"/>
        </authorList>
    </citation>
    <scope>IDENTIFICATION</scope>
</reference>
<dbReference type="Gene3D" id="6.10.250.3440">
    <property type="match status" value="1"/>
</dbReference>
<evidence type="ECO:0000313" key="12">
    <source>
        <dbReference type="Proteomes" id="UP000095285"/>
    </source>
</evidence>
<dbReference type="InterPro" id="IPR000719">
    <property type="entry name" value="Prot_kinase_dom"/>
</dbReference>
<dbReference type="eggNOG" id="KOG0194">
    <property type="taxonomic scope" value="Eukaryota"/>
</dbReference>
<evidence type="ECO:0000259" key="11">
    <source>
        <dbReference type="PROSITE" id="PS50011"/>
    </source>
</evidence>
<dbReference type="SMART" id="SM00219">
    <property type="entry name" value="TyrKc"/>
    <property type="match status" value="1"/>
</dbReference>
<dbReference type="Pfam" id="PF09812">
    <property type="entry name" value="MRP-L28"/>
    <property type="match status" value="1"/>
</dbReference>
<dbReference type="GO" id="GO:0005886">
    <property type="term" value="C:plasma membrane"/>
    <property type="evidence" value="ECO:0007669"/>
    <property type="project" value="TreeGrafter"/>
</dbReference>
<keyword evidence="6" id="KW-0496">Mitochondrion</keyword>
<dbReference type="GO" id="GO:0043235">
    <property type="term" value="C:receptor complex"/>
    <property type="evidence" value="ECO:0007669"/>
    <property type="project" value="TreeGrafter"/>
</dbReference>
<dbReference type="WBParaSite" id="EN70_769">
    <property type="protein sequence ID" value="EN70_769"/>
    <property type="gene ID" value="EN70_769"/>
</dbReference>
<dbReference type="InterPro" id="IPR011009">
    <property type="entry name" value="Kinase-like_dom_sf"/>
</dbReference>
<evidence type="ECO:0000256" key="4">
    <source>
        <dbReference type="ARBA" id="ARBA00022946"/>
    </source>
</evidence>
<evidence type="ECO:0000256" key="8">
    <source>
        <dbReference type="ARBA" id="ARBA00035192"/>
    </source>
</evidence>
<keyword evidence="10" id="KW-0067">ATP-binding</keyword>
<dbReference type="PANTHER" id="PTHR24416">
    <property type="entry name" value="TYROSINE-PROTEIN KINASE RECEPTOR"/>
    <property type="match status" value="1"/>
</dbReference>
<dbReference type="PANTHER" id="PTHR24416:SF631">
    <property type="entry name" value="SERINE_THREONINE_TYROSINE KINASE 1"/>
    <property type="match status" value="1"/>
</dbReference>
<keyword evidence="7" id="KW-0687">Ribonucleoprotein</keyword>
<dbReference type="STRING" id="7209.A0A1I7VYJ0"/>
<dbReference type="InterPro" id="IPR008266">
    <property type="entry name" value="Tyr_kinase_AS"/>
</dbReference>
<evidence type="ECO:0000256" key="10">
    <source>
        <dbReference type="PROSITE-ProRule" id="PRU10141"/>
    </source>
</evidence>
<sequence length="469" mass="53900">MADILRRLSGSRLGPLMKVSAGRLHTSTMQLSSPRKLKKEIKLLESFGKKPKPVEEFIFDKKYEANINERMRAPVMLSEDEKDERAILEMDYMRHLNKLAVMDTRWIVESIRKQENALQKLKMLSPELYKAALEPDECFLQSFTYQGPTLTPPLELYDPPDGHYIDQNCAAQYKTHLMFPMSFLDVSKLMDGRLKQISDLYIINSSKITLSKDKVGTGNFADVYRGTYRRGKEKVLVAVKIVRVGGGNMDTELRCLSELTNEAIIMSLHHHRCVIEFYGVSSDKIPMILMEYCPGGSLDLHLQKFKEQISTAERVAYMFQISDGMRYLERKKCVHRDLATRNVLISSTGCLKISDFGLSFSPAIQIPKQLTHTHIPIRWMAPETLTRTPVYSSKSDIWSFGIVVFEIFNCGGKPWPEKPVKWIATKIRKGVTPEMPRRMPRLIREIANACFQFEPDKRPTFKQVLAINH</sequence>
<evidence type="ECO:0000256" key="2">
    <source>
        <dbReference type="ARBA" id="ARBA00004173"/>
    </source>
</evidence>
<keyword evidence="4" id="KW-0809">Transit peptide</keyword>
<evidence type="ECO:0000256" key="6">
    <source>
        <dbReference type="ARBA" id="ARBA00023128"/>
    </source>
</evidence>
<evidence type="ECO:0000256" key="7">
    <source>
        <dbReference type="ARBA" id="ARBA00023274"/>
    </source>
</evidence>
<dbReference type="Proteomes" id="UP000095285">
    <property type="component" value="Unassembled WGS sequence"/>
</dbReference>
<dbReference type="PROSITE" id="PS00109">
    <property type="entry name" value="PROTEIN_KINASE_TYR"/>
    <property type="match status" value="1"/>
</dbReference>
<comment type="similarity">
    <text evidence="3">Belongs to the mitochondrion-specific ribosomal protein mL40 family.</text>
</comment>
<evidence type="ECO:0000256" key="1">
    <source>
        <dbReference type="ARBA" id="ARBA00004167"/>
    </source>
</evidence>
<feature type="domain" description="Protein kinase" evidence="11">
    <location>
        <begin position="209"/>
        <end position="469"/>
    </location>
</feature>
<comment type="catalytic activity">
    <reaction evidence="9">
        <text>L-tyrosyl-[protein] + ATP = O-phospho-L-tyrosyl-[protein] + ADP + H(+)</text>
        <dbReference type="Rhea" id="RHEA:10596"/>
        <dbReference type="Rhea" id="RHEA-COMP:10136"/>
        <dbReference type="Rhea" id="RHEA-COMP:20101"/>
        <dbReference type="ChEBI" id="CHEBI:15378"/>
        <dbReference type="ChEBI" id="CHEBI:30616"/>
        <dbReference type="ChEBI" id="CHEBI:46858"/>
        <dbReference type="ChEBI" id="CHEBI:61978"/>
        <dbReference type="ChEBI" id="CHEBI:456216"/>
        <dbReference type="EC" id="2.7.10.1"/>
    </reaction>
</comment>